<reference evidence="1" key="1">
    <citation type="submission" date="2020-05" db="EMBL/GenBank/DDBJ databases">
        <authorList>
            <person name="Chiriac C."/>
            <person name="Salcher M."/>
            <person name="Ghai R."/>
            <person name="Kavagutti S V."/>
        </authorList>
    </citation>
    <scope>NUCLEOTIDE SEQUENCE</scope>
</reference>
<gene>
    <name evidence="1" type="ORF">UFOVP1264_44</name>
</gene>
<organism evidence="1">
    <name type="scientific">uncultured Caudovirales phage</name>
    <dbReference type="NCBI Taxonomy" id="2100421"/>
    <lineage>
        <taxon>Viruses</taxon>
        <taxon>Duplodnaviria</taxon>
        <taxon>Heunggongvirae</taxon>
        <taxon>Uroviricota</taxon>
        <taxon>Caudoviricetes</taxon>
        <taxon>Peduoviridae</taxon>
        <taxon>Maltschvirus</taxon>
        <taxon>Maltschvirus maltsch</taxon>
    </lineage>
</organism>
<proteinExistence type="predicted"/>
<accession>A0A6J5RC54</accession>
<sequence length="30" mass="3782">MLKIIDTFITWFFHLLEKTYKELEDEDDTF</sequence>
<evidence type="ECO:0000313" key="1">
    <source>
        <dbReference type="EMBL" id="CAB4194589.1"/>
    </source>
</evidence>
<name>A0A6J5RC54_9CAUD</name>
<protein>
    <submittedName>
        <fullName evidence="1">Uncharacterized protein</fullName>
    </submittedName>
</protein>
<dbReference type="EMBL" id="LR797213">
    <property type="protein sequence ID" value="CAB4194589.1"/>
    <property type="molecule type" value="Genomic_DNA"/>
</dbReference>